<evidence type="ECO:0000313" key="3">
    <source>
        <dbReference type="Proteomes" id="UP001501005"/>
    </source>
</evidence>
<evidence type="ECO:0000313" key="2">
    <source>
        <dbReference type="EMBL" id="GAA0902655.1"/>
    </source>
</evidence>
<accession>A0ABN1ND68</accession>
<dbReference type="Proteomes" id="UP001501005">
    <property type="component" value="Unassembled WGS sequence"/>
</dbReference>
<feature type="transmembrane region" description="Helical" evidence="1">
    <location>
        <begin position="56"/>
        <end position="74"/>
    </location>
</feature>
<dbReference type="RefSeq" id="WP_344046115.1">
    <property type="nucleotide sequence ID" value="NZ_BAAAHG010000002.1"/>
</dbReference>
<keyword evidence="1" id="KW-0472">Membrane</keyword>
<name>A0ABN1ND68_9ACTN</name>
<proteinExistence type="predicted"/>
<gene>
    <name evidence="2" type="ORF">GCM10009549_04730</name>
</gene>
<keyword evidence="3" id="KW-1185">Reference proteome</keyword>
<keyword evidence="1" id="KW-1133">Transmembrane helix</keyword>
<feature type="transmembrane region" description="Helical" evidence="1">
    <location>
        <begin position="80"/>
        <end position="97"/>
    </location>
</feature>
<reference evidence="2 3" key="1">
    <citation type="journal article" date="2019" name="Int. J. Syst. Evol. Microbiol.">
        <title>The Global Catalogue of Microorganisms (GCM) 10K type strain sequencing project: providing services to taxonomists for standard genome sequencing and annotation.</title>
        <authorList>
            <consortium name="The Broad Institute Genomics Platform"/>
            <consortium name="The Broad Institute Genome Sequencing Center for Infectious Disease"/>
            <person name="Wu L."/>
            <person name="Ma J."/>
        </authorList>
    </citation>
    <scope>NUCLEOTIDE SEQUENCE [LARGE SCALE GENOMIC DNA]</scope>
    <source>
        <strain evidence="2 3">JCM 10673</strain>
    </source>
</reference>
<comment type="caution">
    <text evidence="2">The sequence shown here is derived from an EMBL/GenBank/DDBJ whole genome shotgun (WGS) entry which is preliminary data.</text>
</comment>
<dbReference type="EMBL" id="BAAAHG010000002">
    <property type="protein sequence ID" value="GAA0902655.1"/>
    <property type="molecule type" value="Genomic_DNA"/>
</dbReference>
<organism evidence="2 3">
    <name type="scientific">Streptomyces thermoalcalitolerans</name>
    <dbReference type="NCBI Taxonomy" id="65605"/>
    <lineage>
        <taxon>Bacteria</taxon>
        <taxon>Bacillati</taxon>
        <taxon>Actinomycetota</taxon>
        <taxon>Actinomycetes</taxon>
        <taxon>Kitasatosporales</taxon>
        <taxon>Streptomycetaceae</taxon>
        <taxon>Streptomyces</taxon>
    </lineage>
</organism>
<protein>
    <submittedName>
        <fullName evidence="2">Uncharacterized protein</fullName>
    </submittedName>
</protein>
<keyword evidence="1" id="KW-0812">Transmembrane</keyword>
<sequence>MSRSRLPESEVRKYFIDPPDPAILLAAQKQLAEANTALVKAGDTSAVSAECRRMRLRRLIAAGLCLILLCVSVIKDEDWLGYPLVFTVLVLVVKAFTRPRAYAKGAEEWAKGRAAAAKKEIQKAQAAMREYQRLYDLAEPKPSDDMMDQTLAGDIAAIRKRAMRSLFLSPGDLVRPSYSGSPDKTDWSPYNSSDSQEPFVVYGPAFGEGLKVLSAVGKDGRRRYGRYSVMVICTTRYHIAVYRCVLDFFTGQLNNESTMEMHYQDVVTVRTHSDPDPGRSIEIEPRESQRHLFPPGTERCFELIVSGGVRLRIVTGLTHRETTKFRKSGKDGVVYQGSDPDFQAVADAVRMMLREKKGGVEGPSFLA</sequence>
<evidence type="ECO:0000256" key="1">
    <source>
        <dbReference type="SAM" id="Phobius"/>
    </source>
</evidence>